<comment type="function">
    <text evidence="11">DNA-dependent RNA polymerase catalyzes the transcription of DNA into RNA using the four ribonucleoside triphosphates as substrates.</text>
</comment>
<dbReference type="SUPFAM" id="SSF56553">
    <property type="entry name" value="Insert subdomain of RNA polymerase alpha subunit"/>
    <property type="match status" value="1"/>
</dbReference>
<evidence type="ECO:0000256" key="11">
    <source>
        <dbReference type="HAMAP-Rule" id="MF_00059"/>
    </source>
</evidence>
<dbReference type="HAMAP" id="MF_00059">
    <property type="entry name" value="RNApol_bact_RpoA"/>
    <property type="match status" value="1"/>
</dbReference>
<dbReference type="Gene3D" id="3.30.1360.10">
    <property type="entry name" value="RNA polymerase, RBP11-like subunit"/>
    <property type="match status" value="1"/>
</dbReference>
<dbReference type="NCBIfam" id="TIGR02027">
    <property type="entry name" value="rpoA"/>
    <property type="match status" value="1"/>
</dbReference>
<comment type="similarity">
    <text evidence="1 11">Belongs to the RNA polymerase alpha chain family.</text>
</comment>
<comment type="domain">
    <text evidence="11">The N-terminal domain is essential for RNAP assembly and basal transcription, whereas the C-terminal domain is involved in interaction with transcriptional regulators and with upstream promoter elements.</text>
</comment>
<dbReference type="GO" id="GO:0003899">
    <property type="term" value="F:DNA-directed RNA polymerase activity"/>
    <property type="evidence" value="ECO:0007669"/>
    <property type="project" value="UniProtKB-UniRule"/>
</dbReference>
<evidence type="ECO:0000313" key="13">
    <source>
        <dbReference type="EMBL" id="OIN97468.1"/>
    </source>
</evidence>
<dbReference type="InterPro" id="IPR011262">
    <property type="entry name" value="DNA-dir_RNA_pol_insert"/>
</dbReference>
<dbReference type="EC" id="2.7.7.6" evidence="2 11"/>
<evidence type="ECO:0000256" key="2">
    <source>
        <dbReference type="ARBA" id="ARBA00012418"/>
    </source>
</evidence>
<dbReference type="GO" id="GO:0003677">
    <property type="term" value="F:DNA binding"/>
    <property type="evidence" value="ECO:0007669"/>
    <property type="project" value="UniProtKB-UniRule"/>
</dbReference>
<sequence>MKELERPKKIIWGKKTSTYGKLVVEPLERGYGITIGNALRRILLSSLPGVAVTSVKIDGVLHEFSTIPGVLEDVLNIILNLKSLLVKLDGQGPETIYIKAKGVKEIKASDIITSKKVKIINSDLHIATLTEPDASLNMEMRVEEGRGYVPSEMNKKENQPVGVIPIDSIFSPARRVSYAVEETRVGQITNYDRLIMEIWTDGRITPHEALTYCAKILRNYAGFLIDLKEGEDRGDLLDEKEDLRKKILNQSIEEMELSVRASSCVKEFNIKTIGEITQKTENELLKMKNFGKKSLNEIKEKLSKLGLTLAEEKSKKRE</sequence>
<comment type="subunit">
    <text evidence="11">Homodimer. The RNAP catalytic core consists of 2 alpha, 1 beta, 1 beta' and 1 omega subunit. When a sigma factor is associated with the core the holoenzyme is formed, which can initiate transcription.</text>
</comment>
<dbReference type="InterPro" id="IPR011263">
    <property type="entry name" value="DNA-dir_RNA_pol_RpoA/D/Rpb3"/>
</dbReference>
<feature type="region of interest" description="Alpha N-terminal domain (alpha-NTD)" evidence="11">
    <location>
        <begin position="1"/>
        <end position="228"/>
    </location>
</feature>
<dbReference type="GO" id="GO:0005737">
    <property type="term" value="C:cytoplasm"/>
    <property type="evidence" value="ECO:0007669"/>
    <property type="project" value="UniProtKB-ARBA"/>
</dbReference>
<dbReference type="CDD" id="cd06928">
    <property type="entry name" value="RNAP_alpha_NTD"/>
    <property type="match status" value="1"/>
</dbReference>
<dbReference type="NCBIfam" id="NF003519">
    <property type="entry name" value="PRK05182.2-5"/>
    <property type="match status" value="1"/>
</dbReference>
<dbReference type="STRING" id="1817893.AUJ66_02965"/>
<dbReference type="FunFam" id="2.170.120.12:FF:000001">
    <property type="entry name" value="DNA-directed RNA polymerase subunit alpha"/>
    <property type="match status" value="1"/>
</dbReference>
<keyword evidence="6 11" id="KW-0548">Nucleotidyltransferase</keyword>
<dbReference type="Gene3D" id="1.10.150.20">
    <property type="entry name" value="5' to 3' exonuclease, C-terminal subdomain"/>
    <property type="match status" value="1"/>
</dbReference>
<comment type="catalytic activity">
    <reaction evidence="10 11">
        <text>RNA(n) + a ribonucleoside 5'-triphosphate = RNA(n+1) + diphosphate</text>
        <dbReference type="Rhea" id="RHEA:21248"/>
        <dbReference type="Rhea" id="RHEA-COMP:14527"/>
        <dbReference type="Rhea" id="RHEA-COMP:17342"/>
        <dbReference type="ChEBI" id="CHEBI:33019"/>
        <dbReference type="ChEBI" id="CHEBI:61557"/>
        <dbReference type="ChEBI" id="CHEBI:140395"/>
        <dbReference type="EC" id="2.7.7.6"/>
    </reaction>
</comment>
<dbReference type="Pfam" id="PF01000">
    <property type="entry name" value="RNA_pol_A_bac"/>
    <property type="match status" value="1"/>
</dbReference>
<dbReference type="Pfam" id="PF03118">
    <property type="entry name" value="RNA_pol_A_CTD"/>
    <property type="match status" value="1"/>
</dbReference>
<evidence type="ECO:0000313" key="14">
    <source>
        <dbReference type="Proteomes" id="UP000182278"/>
    </source>
</evidence>
<dbReference type="EMBL" id="MNUO01000046">
    <property type="protein sequence ID" value="OIN97468.1"/>
    <property type="molecule type" value="Genomic_DNA"/>
</dbReference>
<feature type="region of interest" description="Alpha C-terminal domain (alpha-CTD)" evidence="11">
    <location>
        <begin position="243"/>
        <end position="318"/>
    </location>
</feature>
<dbReference type="InterPro" id="IPR036603">
    <property type="entry name" value="RBP11-like"/>
</dbReference>
<feature type="domain" description="DNA-directed RNA polymerase RpoA/D/Rpb3-type" evidence="12">
    <location>
        <begin position="19"/>
        <end position="227"/>
    </location>
</feature>
<protein>
    <recommendedName>
        <fullName evidence="3 11">DNA-directed RNA polymerase subunit alpha</fullName>
        <shortName evidence="11">RNAP subunit alpha</shortName>
        <ecNumber evidence="2 11">2.7.7.6</ecNumber>
    </recommendedName>
    <alternativeName>
        <fullName evidence="9 11">RNA polymerase subunit alpha</fullName>
    </alternativeName>
    <alternativeName>
        <fullName evidence="8 11">Transcriptase subunit alpha</fullName>
    </alternativeName>
</protein>
<evidence type="ECO:0000256" key="6">
    <source>
        <dbReference type="ARBA" id="ARBA00022695"/>
    </source>
</evidence>
<keyword evidence="5 11" id="KW-0808">Transferase</keyword>
<evidence type="ECO:0000256" key="1">
    <source>
        <dbReference type="ARBA" id="ARBA00007123"/>
    </source>
</evidence>
<reference evidence="13 14" key="1">
    <citation type="journal article" date="2016" name="Environ. Microbiol.">
        <title>Genomic resolution of a cold subsurface aquifer community provides metabolic insights for novel microbes adapted to high CO concentrations.</title>
        <authorList>
            <person name="Probst A.J."/>
            <person name="Castelle C.J."/>
            <person name="Singh A."/>
            <person name="Brown C.T."/>
            <person name="Anantharaman K."/>
            <person name="Sharon I."/>
            <person name="Hug L.A."/>
            <person name="Burstein D."/>
            <person name="Emerson J.B."/>
            <person name="Thomas B.C."/>
            <person name="Banfield J.F."/>
        </authorList>
    </citation>
    <scope>NUCLEOTIDE SEQUENCE [LARGE SCALE GENOMIC DNA]</scope>
    <source>
        <strain evidence="13">CG1_02_38_46</strain>
    </source>
</reference>
<dbReference type="AlphaFoldDB" id="A0A1J4SFP4"/>
<dbReference type="InterPro" id="IPR036643">
    <property type="entry name" value="RNApol_insert_sf"/>
</dbReference>
<dbReference type="Gene3D" id="2.170.120.12">
    <property type="entry name" value="DNA-directed RNA polymerase, insert domain"/>
    <property type="match status" value="1"/>
</dbReference>
<keyword evidence="7 11" id="KW-0804">Transcription</keyword>
<dbReference type="SUPFAM" id="SSF55257">
    <property type="entry name" value="RBP11-like subunits of RNA polymerase"/>
    <property type="match status" value="1"/>
</dbReference>
<proteinExistence type="inferred from homology"/>
<dbReference type="InterPro" id="IPR011773">
    <property type="entry name" value="DNA-dir_RpoA"/>
</dbReference>
<evidence type="ECO:0000256" key="9">
    <source>
        <dbReference type="ARBA" id="ARBA00033070"/>
    </source>
</evidence>
<evidence type="ECO:0000256" key="7">
    <source>
        <dbReference type="ARBA" id="ARBA00023163"/>
    </source>
</evidence>
<evidence type="ECO:0000256" key="4">
    <source>
        <dbReference type="ARBA" id="ARBA00022478"/>
    </source>
</evidence>
<dbReference type="NCBIfam" id="NF003513">
    <property type="entry name" value="PRK05182.1-2"/>
    <property type="match status" value="1"/>
</dbReference>
<evidence type="ECO:0000256" key="8">
    <source>
        <dbReference type="ARBA" id="ARBA00032524"/>
    </source>
</evidence>
<gene>
    <name evidence="11" type="primary">rpoA</name>
    <name evidence="13" type="ORF">AUJ66_02965</name>
</gene>
<evidence type="ECO:0000256" key="5">
    <source>
        <dbReference type="ARBA" id="ARBA00022679"/>
    </source>
</evidence>
<dbReference type="GO" id="GO:0000428">
    <property type="term" value="C:DNA-directed RNA polymerase complex"/>
    <property type="evidence" value="ECO:0007669"/>
    <property type="project" value="UniProtKB-KW"/>
</dbReference>
<name>A0A1J4SFP4_9BACT</name>
<evidence type="ECO:0000256" key="3">
    <source>
        <dbReference type="ARBA" id="ARBA00015972"/>
    </source>
</evidence>
<evidence type="ECO:0000256" key="10">
    <source>
        <dbReference type="ARBA" id="ARBA00048552"/>
    </source>
</evidence>
<dbReference type="Pfam" id="PF01193">
    <property type="entry name" value="RNA_pol_L"/>
    <property type="match status" value="1"/>
</dbReference>
<dbReference type="GO" id="GO:0046983">
    <property type="term" value="F:protein dimerization activity"/>
    <property type="evidence" value="ECO:0007669"/>
    <property type="project" value="InterPro"/>
</dbReference>
<keyword evidence="4 11" id="KW-0240">DNA-directed RNA polymerase</keyword>
<dbReference type="InterPro" id="IPR011260">
    <property type="entry name" value="RNAP_asu_C"/>
</dbReference>
<organism evidence="13 14">
    <name type="scientific">Candidatus Desantisbacteria bacterium CG1_02_38_46</name>
    <dbReference type="NCBI Taxonomy" id="1817893"/>
    <lineage>
        <taxon>Bacteria</taxon>
        <taxon>Candidatus Desantisiibacteriota</taxon>
    </lineage>
</organism>
<dbReference type="Proteomes" id="UP000182278">
    <property type="component" value="Unassembled WGS sequence"/>
</dbReference>
<evidence type="ECO:0000259" key="12">
    <source>
        <dbReference type="SMART" id="SM00662"/>
    </source>
</evidence>
<comment type="caution">
    <text evidence="13">The sequence shown here is derived from an EMBL/GenBank/DDBJ whole genome shotgun (WGS) entry which is preliminary data.</text>
</comment>
<dbReference type="SUPFAM" id="SSF47789">
    <property type="entry name" value="C-terminal domain of RNA polymerase alpha subunit"/>
    <property type="match status" value="1"/>
</dbReference>
<dbReference type="GO" id="GO:0006351">
    <property type="term" value="P:DNA-templated transcription"/>
    <property type="evidence" value="ECO:0007669"/>
    <property type="project" value="UniProtKB-UniRule"/>
</dbReference>
<accession>A0A1J4SFP4</accession>
<dbReference type="SMART" id="SM00662">
    <property type="entry name" value="RPOLD"/>
    <property type="match status" value="1"/>
</dbReference>